<reference evidence="1" key="1">
    <citation type="submission" date="2021-01" db="EMBL/GenBank/DDBJ databases">
        <title>Whole genome shotgun sequence of Planotetraspora thailandica NBRC 104271.</title>
        <authorList>
            <person name="Komaki H."/>
            <person name="Tamura T."/>
        </authorList>
    </citation>
    <scope>NUCLEOTIDE SEQUENCE</scope>
    <source>
        <strain evidence="1">NBRC 104271</strain>
    </source>
</reference>
<dbReference type="EMBL" id="BOOR01000088">
    <property type="protein sequence ID" value="GII59542.1"/>
    <property type="molecule type" value="Genomic_DNA"/>
</dbReference>
<proteinExistence type="predicted"/>
<gene>
    <name evidence="1" type="ORF">Pth03_79310</name>
</gene>
<protein>
    <submittedName>
        <fullName evidence="1">Uncharacterized protein</fullName>
    </submittedName>
</protein>
<accession>A0A8J3Y292</accession>
<dbReference type="AlphaFoldDB" id="A0A8J3Y292"/>
<evidence type="ECO:0000313" key="2">
    <source>
        <dbReference type="Proteomes" id="UP000605992"/>
    </source>
</evidence>
<keyword evidence="2" id="KW-1185">Reference proteome</keyword>
<evidence type="ECO:0000313" key="1">
    <source>
        <dbReference type="EMBL" id="GII59542.1"/>
    </source>
</evidence>
<dbReference type="Proteomes" id="UP000605992">
    <property type="component" value="Unassembled WGS sequence"/>
</dbReference>
<name>A0A8J3Y292_9ACTN</name>
<comment type="caution">
    <text evidence="1">The sequence shown here is derived from an EMBL/GenBank/DDBJ whole genome shotgun (WGS) entry which is preliminary data.</text>
</comment>
<sequence length="89" mass="8919">MSGRPSWETSLCAIATGLEAAASPGEIDVPRDFSVCVTDAGVLASFTGTLTSGEKDSIQLVKFTGEADPAAFEAPAGAEIVDAGSLPTS</sequence>
<organism evidence="1 2">
    <name type="scientific">Planotetraspora thailandica</name>
    <dbReference type="NCBI Taxonomy" id="487172"/>
    <lineage>
        <taxon>Bacteria</taxon>
        <taxon>Bacillati</taxon>
        <taxon>Actinomycetota</taxon>
        <taxon>Actinomycetes</taxon>
        <taxon>Streptosporangiales</taxon>
        <taxon>Streptosporangiaceae</taxon>
        <taxon>Planotetraspora</taxon>
    </lineage>
</organism>
<dbReference type="RefSeq" id="WP_203949587.1">
    <property type="nucleotide sequence ID" value="NZ_BOOR01000088.1"/>
</dbReference>